<protein>
    <submittedName>
        <fullName evidence="1">Uncharacterized protein</fullName>
    </submittedName>
</protein>
<reference evidence="1 2" key="1">
    <citation type="submission" date="2020-08" db="EMBL/GenBank/DDBJ databases">
        <title>Genomic Encyclopedia of Type Strains, Phase IV (KMG-IV): sequencing the most valuable type-strain genomes for metagenomic binning, comparative biology and taxonomic classification.</title>
        <authorList>
            <person name="Goeker M."/>
        </authorList>
    </citation>
    <scope>NUCLEOTIDE SEQUENCE [LARGE SCALE GENOMIC DNA]</scope>
    <source>
        <strain evidence="1 2">DSM 23562</strain>
    </source>
</reference>
<sequence length="280" mass="31885">MDTRQAQKIAESYLQKLELDRRSLLSAKNVGSRLCNKKYEEFWHLRFSDPEGSLRMELREDLLLSLIRIGPNDRELVKHEPFLPEAMARKRIGELVQKLGWSAEYPDISDLSARHDEERPGWGADLPRVAQGVRFSSQGAWLRISGQGQVLRIERPNYTPAPKSFVERISAAQAVAIADACIRRCSLQLSPTSLQEVTKNKRVVQPSAFWDEANWKGDKTRHISTDPSEEFSRVAWIVVYPVPYDESRLFYGAKHSIYSVYVDIETGAVIGGWHGPHLSP</sequence>
<dbReference type="EMBL" id="JACHGW010000001">
    <property type="protein sequence ID" value="MBB6049133.1"/>
    <property type="molecule type" value="Genomic_DNA"/>
</dbReference>
<keyword evidence="2" id="KW-1185">Reference proteome</keyword>
<comment type="caution">
    <text evidence="1">The sequence shown here is derived from an EMBL/GenBank/DDBJ whole genome shotgun (WGS) entry which is preliminary data.</text>
</comment>
<gene>
    <name evidence="1" type="ORF">HNQ39_000895</name>
</gene>
<proteinExistence type="predicted"/>
<organism evidence="1 2">
    <name type="scientific">Armatimonas rosea</name>
    <dbReference type="NCBI Taxonomy" id="685828"/>
    <lineage>
        <taxon>Bacteria</taxon>
        <taxon>Bacillati</taxon>
        <taxon>Armatimonadota</taxon>
        <taxon>Armatimonadia</taxon>
        <taxon>Armatimonadales</taxon>
        <taxon>Armatimonadaceae</taxon>
        <taxon>Armatimonas</taxon>
    </lineage>
</organism>
<evidence type="ECO:0000313" key="1">
    <source>
        <dbReference type="EMBL" id="MBB6049133.1"/>
    </source>
</evidence>
<accession>A0A7W9SNA8</accession>
<name>A0A7W9SNA8_ARMRO</name>
<dbReference type="Proteomes" id="UP000520814">
    <property type="component" value="Unassembled WGS sequence"/>
</dbReference>
<evidence type="ECO:0000313" key="2">
    <source>
        <dbReference type="Proteomes" id="UP000520814"/>
    </source>
</evidence>
<dbReference type="RefSeq" id="WP_184192751.1">
    <property type="nucleotide sequence ID" value="NZ_JACHGW010000001.1"/>
</dbReference>
<dbReference type="AlphaFoldDB" id="A0A7W9SNA8"/>